<proteinExistence type="predicted"/>
<keyword evidence="1" id="KW-0812">Transmembrane</keyword>
<evidence type="ECO:0000256" key="1">
    <source>
        <dbReference type="SAM" id="Phobius"/>
    </source>
</evidence>
<protein>
    <submittedName>
        <fullName evidence="2">POU domain, class 2, transcription factor 1, variant 2</fullName>
    </submittedName>
</protein>
<gene>
    <name evidence="2" type="primary">POU2F1_3</name>
    <name evidence="2" type="ORF">DERF_001213</name>
</gene>
<keyword evidence="3" id="KW-1185">Reference proteome</keyword>
<accession>A0A922IBT2</accession>
<dbReference type="AlphaFoldDB" id="A0A922IBT2"/>
<evidence type="ECO:0000313" key="3">
    <source>
        <dbReference type="Proteomes" id="UP000790347"/>
    </source>
</evidence>
<comment type="caution">
    <text evidence="2">The sequence shown here is derived from an EMBL/GenBank/DDBJ whole genome shotgun (WGS) entry which is preliminary data.</text>
</comment>
<keyword evidence="1" id="KW-0472">Membrane</keyword>
<reference evidence="2" key="2">
    <citation type="journal article" date="2022" name="Res Sq">
        <title>Comparative Genomics Reveals Insights into the Divergent Evolution of Astigmatic Mites and Household Pest Adaptations.</title>
        <authorList>
            <person name="Xiong Q."/>
            <person name="Wan A.T.-Y."/>
            <person name="Liu X.-Y."/>
            <person name="Fung C.S.-H."/>
            <person name="Xiao X."/>
            <person name="Malainual N."/>
            <person name="Hou J."/>
            <person name="Wang L."/>
            <person name="Wang M."/>
            <person name="Yang K."/>
            <person name="Cui Y."/>
            <person name="Leung E."/>
            <person name="Nong W."/>
            <person name="Shin S.-K."/>
            <person name="Au S."/>
            <person name="Jeong K.Y."/>
            <person name="Chew F.T."/>
            <person name="Hui J."/>
            <person name="Leung T.F."/>
            <person name="Tungtrongchitr A."/>
            <person name="Zhong N."/>
            <person name="Liu Z."/>
            <person name="Tsui S."/>
        </authorList>
    </citation>
    <scope>NUCLEOTIDE SEQUENCE</scope>
    <source>
        <strain evidence="2">Derf</strain>
        <tissue evidence="2">Whole organism</tissue>
    </source>
</reference>
<dbReference type="EMBL" id="ASGP02000001">
    <property type="protein sequence ID" value="KAH9527175.1"/>
    <property type="molecule type" value="Genomic_DNA"/>
</dbReference>
<reference evidence="2" key="1">
    <citation type="submission" date="2013-05" db="EMBL/GenBank/DDBJ databases">
        <authorList>
            <person name="Yim A.K.Y."/>
            <person name="Chan T.F."/>
            <person name="Ji K.M."/>
            <person name="Liu X.Y."/>
            <person name="Zhou J.W."/>
            <person name="Li R.Q."/>
            <person name="Yang K.Y."/>
            <person name="Li J."/>
            <person name="Li M."/>
            <person name="Law P.T.W."/>
            <person name="Wu Y.L."/>
            <person name="Cai Z.L."/>
            <person name="Qin H."/>
            <person name="Bao Y."/>
            <person name="Leung R.K.K."/>
            <person name="Ng P.K.S."/>
            <person name="Zou J."/>
            <person name="Zhong X.J."/>
            <person name="Ran P.X."/>
            <person name="Zhong N.S."/>
            <person name="Liu Z.G."/>
            <person name="Tsui S.K.W."/>
        </authorList>
    </citation>
    <scope>NUCLEOTIDE SEQUENCE</scope>
    <source>
        <strain evidence="2">Derf</strain>
        <tissue evidence="2">Whole organism</tissue>
    </source>
</reference>
<sequence>MTTTTTLIDLDMYEKKKFDDDDGVGGDGNVTVFPKLWSTSNKKILILETLFYMFNGHKCIVILSILVMLMGKHASFSWIVI</sequence>
<feature type="transmembrane region" description="Helical" evidence="1">
    <location>
        <begin position="50"/>
        <end position="69"/>
    </location>
</feature>
<organism evidence="2 3">
    <name type="scientific">Dermatophagoides farinae</name>
    <name type="common">American house dust mite</name>
    <dbReference type="NCBI Taxonomy" id="6954"/>
    <lineage>
        <taxon>Eukaryota</taxon>
        <taxon>Metazoa</taxon>
        <taxon>Ecdysozoa</taxon>
        <taxon>Arthropoda</taxon>
        <taxon>Chelicerata</taxon>
        <taxon>Arachnida</taxon>
        <taxon>Acari</taxon>
        <taxon>Acariformes</taxon>
        <taxon>Sarcoptiformes</taxon>
        <taxon>Astigmata</taxon>
        <taxon>Psoroptidia</taxon>
        <taxon>Analgoidea</taxon>
        <taxon>Pyroglyphidae</taxon>
        <taxon>Dermatophagoidinae</taxon>
        <taxon>Dermatophagoides</taxon>
    </lineage>
</organism>
<evidence type="ECO:0000313" key="2">
    <source>
        <dbReference type="EMBL" id="KAH9527175.1"/>
    </source>
</evidence>
<keyword evidence="1" id="KW-1133">Transmembrane helix</keyword>
<dbReference type="Proteomes" id="UP000790347">
    <property type="component" value="Unassembled WGS sequence"/>
</dbReference>
<name>A0A922IBT2_DERFA</name>